<feature type="transmembrane region" description="Helical" evidence="1">
    <location>
        <begin position="413"/>
        <end position="432"/>
    </location>
</feature>
<accession>A0A6C0KLX7</accession>
<proteinExistence type="predicted"/>
<keyword evidence="1" id="KW-0472">Membrane</keyword>
<keyword evidence="1" id="KW-0812">Transmembrane</keyword>
<keyword evidence="1" id="KW-1133">Transmembrane helix</keyword>
<sequence>MPALQDTLGDPCSLLNTASYPSLWISDKNASSTNSDATVFPLIASRGLPVTYLSAILGGMNTTGGTSTMLKTLEPNSESSLVQFLSGGGITSIANGGADFTQFQNIVLYQMSSAPTKTAATPLTQSVPVPETIVDTYIVTALGKKYTYSTTDMPIMQPTDFWAPSDITPEGGIVTSPKSLLGMLLGKGYLLQQKELFNPSEFTPNAPLPPPGTESLVYLYQLSQKPGYTLTKEQANRVMVLEAKNLRFFGAFLAEYCYYRTRYEWLLQKYFAVYKQQSKPGSSSAYIPPVAGSPVFTSLFNGQGTGDNQYTSSTALSQTDYLKGITYHLACLNTRMTDLRMLLGTISNYYENVLNQIQMTVNSQDMPGSNKDLVNKIIALNESADKAQDYMTERDFHQGIMEYNAEKNRYSNILLGLYAFLNISAVAVILQLSRS</sequence>
<dbReference type="EMBL" id="MN740925">
    <property type="protein sequence ID" value="QHU18156.1"/>
    <property type="molecule type" value="Genomic_DNA"/>
</dbReference>
<evidence type="ECO:0000313" key="2">
    <source>
        <dbReference type="EMBL" id="QHU18156.1"/>
    </source>
</evidence>
<organism evidence="2">
    <name type="scientific">viral metagenome</name>
    <dbReference type="NCBI Taxonomy" id="1070528"/>
    <lineage>
        <taxon>unclassified sequences</taxon>
        <taxon>metagenomes</taxon>
        <taxon>organismal metagenomes</taxon>
    </lineage>
</organism>
<name>A0A6C0KLX7_9ZZZZ</name>
<evidence type="ECO:0000256" key="1">
    <source>
        <dbReference type="SAM" id="Phobius"/>
    </source>
</evidence>
<reference evidence="2" key="1">
    <citation type="journal article" date="2020" name="Nature">
        <title>Giant virus diversity and host interactions through global metagenomics.</title>
        <authorList>
            <person name="Schulz F."/>
            <person name="Roux S."/>
            <person name="Paez-Espino D."/>
            <person name="Jungbluth S."/>
            <person name="Walsh D.A."/>
            <person name="Denef V.J."/>
            <person name="McMahon K.D."/>
            <person name="Konstantinidis K.T."/>
            <person name="Eloe-Fadrosh E.A."/>
            <person name="Kyrpides N.C."/>
            <person name="Woyke T."/>
        </authorList>
    </citation>
    <scope>NUCLEOTIDE SEQUENCE</scope>
    <source>
        <strain evidence="2">GVMAG-S-3300013006-138</strain>
    </source>
</reference>
<dbReference type="AlphaFoldDB" id="A0A6C0KLX7"/>
<protein>
    <submittedName>
        <fullName evidence="2">Uncharacterized protein</fullName>
    </submittedName>
</protein>